<sequence length="258" mass="27248">MAKQGGIIPLKGTIGNITFYKSKAGNLAREKGGVDGKRIANDPAFVRTRENGAEFGRAGKAGKLLRTAIRPLLMNVADSYVTARLTRTMVKVIQADATNIRGQRNVIDGEAELLRGFEFNSNARLGSTLFATYTAVIDRAAGTATVNIPVFDAMKMVAPPTGATHCKIRVGAAAIDFEAETFVSGSTDSSNFALVPSPPVALSLSVTLAQNGAHPIFLVLGVEFFQLVNGSLYSLRNGAFNALSMVEVSGMPVDPDTP</sequence>
<dbReference type="OrthoDB" id="645138at2"/>
<dbReference type="RefSeq" id="WP_111594392.1">
    <property type="nucleotide sequence ID" value="NZ_QLMA01000008.1"/>
</dbReference>
<gene>
    <name evidence="1" type="ORF">CLV59_108197</name>
</gene>
<comment type="caution">
    <text evidence="1">The sequence shown here is derived from an EMBL/GenBank/DDBJ whole genome shotgun (WGS) entry which is preliminary data.</text>
</comment>
<protein>
    <submittedName>
        <fullName evidence="1">Uncharacterized protein</fullName>
    </submittedName>
</protein>
<evidence type="ECO:0000313" key="1">
    <source>
        <dbReference type="EMBL" id="RAJ76677.1"/>
    </source>
</evidence>
<name>A0A327VQN2_9BACT</name>
<dbReference type="Proteomes" id="UP000249819">
    <property type="component" value="Unassembled WGS sequence"/>
</dbReference>
<organism evidence="1 2">
    <name type="scientific">Chitinophaga dinghuensis</name>
    <dbReference type="NCBI Taxonomy" id="1539050"/>
    <lineage>
        <taxon>Bacteria</taxon>
        <taxon>Pseudomonadati</taxon>
        <taxon>Bacteroidota</taxon>
        <taxon>Chitinophagia</taxon>
        <taxon>Chitinophagales</taxon>
        <taxon>Chitinophagaceae</taxon>
        <taxon>Chitinophaga</taxon>
    </lineage>
</organism>
<evidence type="ECO:0000313" key="2">
    <source>
        <dbReference type="Proteomes" id="UP000249819"/>
    </source>
</evidence>
<proteinExistence type="predicted"/>
<accession>A0A327VQN2</accession>
<dbReference type="EMBL" id="QLMA01000008">
    <property type="protein sequence ID" value="RAJ76677.1"/>
    <property type="molecule type" value="Genomic_DNA"/>
</dbReference>
<keyword evidence="2" id="KW-1185">Reference proteome</keyword>
<dbReference type="AlphaFoldDB" id="A0A327VQN2"/>
<reference evidence="1 2" key="1">
    <citation type="submission" date="2018-06" db="EMBL/GenBank/DDBJ databases">
        <title>Genomic Encyclopedia of Archaeal and Bacterial Type Strains, Phase II (KMG-II): from individual species to whole genera.</title>
        <authorList>
            <person name="Goeker M."/>
        </authorList>
    </citation>
    <scope>NUCLEOTIDE SEQUENCE [LARGE SCALE GENOMIC DNA]</scope>
    <source>
        <strain evidence="1 2">DSM 29821</strain>
    </source>
</reference>